<dbReference type="InterPro" id="IPR011037">
    <property type="entry name" value="Pyrv_Knase-like_insert_dom_sf"/>
</dbReference>
<dbReference type="InterPro" id="IPR052716">
    <property type="entry name" value="MOSC_domain"/>
</dbReference>
<dbReference type="EMBL" id="CAJPVI010000025">
    <property type="protein sequence ID" value="CAG2151752.1"/>
    <property type="molecule type" value="Genomic_DNA"/>
</dbReference>
<evidence type="ECO:0000259" key="1">
    <source>
        <dbReference type="PROSITE" id="PS51340"/>
    </source>
</evidence>
<dbReference type="Pfam" id="PF03473">
    <property type="entry name" value="MOSC"/>
    <property type="match status" value="1"/>
</dbReference>
<organism evidence="2 3">
    <name type="scientific">Cupriavidus numazuensis</name>
    <dbReference type="NCBI Taxonomy" id="221992"/>
    <lineage>
        <taxon>Bacteria</taxon>
        <taxon>Pseudomonadati</taxon>
        <taxon>Pseudomonadota</taxon>
        <taxon>Betaproteobacteria</taxon>
        <taxon>Burkholderiales</taxon>
        <taxon>Burkholderiaceae</taxon>
        <taxon>Cupriavidus</taxon>
    </lineage>
</organism>
<evidence type="ECO:0000313" key="2">
    <source>
        <dbReference type="EMBL" id="CAG2151752.1"/>
    </source>
</evidence>
<comment type="caution">
    <text evidence="2">The sequence shown here is derived from an EMBL/GenBank/DDBJ whole genome shotgun (WGS) entry which is preliminary data.</text>
</comment>
<dbReference type="RefSeq" id="WP_211955013.1">
    <property type="nucleotide sequence ID" value="NZ_CAJPVI010000025.1"/>
</dbReference>
<sequence>MPAPRVVAVSRSPRHAFSKTGEDAIRLLPGLGVEGDAHAGATVQHRSRVAVDPTRPNLRQVHLIHAELHAELATAGFAVAYGELGENITTTGIDLLALPTGTRLRIGDAEIEVTGLRNPCAQIEQFRQGLLAQVVYRDAQGQLVRKAGVMGVVLAGGIIRPGDNIEAVLPPLPHRALERV</sequence>
<protein>
    <recommendedName>
        <fullName evidence="1">MOSC domain-containing protein</fullName>
    </recommendedName>
</protein>
<dbReference type="SUPFAM" id="SSF50800">
    <property type="entry name" value="PK beta-barrel domain-like"/>
    <property type="match status" value="1"/>
</dbReference>
<gene>
    <name evidence="2" type="ORF">LMG26411_04010</name>
</gene>
<evidence type="ECO:0000313" key="3">
    <source>
        <dbReference type="Proteomes" id="UP000672657"/>
    </source>
</evidence>
<dbReference type="InterPro" id="IPR005302">
    <property type="entry name" value="MoCF_Sase_C"/>
</dbReference>
<dbReference type="PROSITE" id="PS51340">
    <property type="entry name" value="MOSC"/>
    <property type="match status" value="1"/>
</dbReference>
<dbReference type="PANTHER" id="PTHR36930:SF1">
    <property type="entry name" value="MOSC DOMAIN-CONTAINING PROTEIN"/>
    <property type="match status" value="1"/>
</dbReference>
<dbReference type="Gene3D" id="2.40.33.20">
    <property type="entry name" value="PK beta-barrel domain-like"/>
    <property type="match status" value="1"/>
</dbReference>
<accession>A0ABM8TKK8</accession>
<feature type="domain" description="MOSC" evidence="1">
    <location>
        <begin position="20"/>
        <end position="168"/>
    </location>
</feature>
<name>A0ABM8TKK8_9BURK</name>
<keyword evidence="3" id="KW-1185">Reference proteome</keyword>
<proteinExistence type="predicted"/>
<dbReference type="PANTHER" id="PTHR36930">
    <property type="entry name" value="METAL-SULFUR CLUSTER BIOSYNTHESIS PROTEINS YUAD-RELATED"/>
    <property type="match status" value="1"/>
</dbReference>
<dbReference type="Proteomes" id="UP000672657">
    <property type="component" value="Unassembled WGS sequence"/>
</dbReference>
<reference evidence="2 3" key="1">
    <citation type="submission" date="2021-03" db="EMBL/GenBank/DDBJ databases">
        <authorList>
            <person name="Peeters C."/>
        </authorList>
    </citation>
    <scope>NUCLEOTIDE SEQUENCE [LARGE SCALE GENOMIC DNA]</scope>
    <source>
        <strain evidence="2 3">LMG 26411</strain>
    </source>
</reference>